<dbReference type="Gene3D" id="1.20.1510.10">
    <property type="entry name" value="Cation efflux protein transmembrane domain"/>
    <property type="match status" value="1"/>
</dbReference>
<keyword evidence="7 8" id="KW-0472">Membrane</keyword>
<protein>
    <submittedName>
        <fullName evidence="11">Cadmium, cobalt and zinc/H(+)-K(+) antiporter</fullName>
    </submittedName>
</protein>
<evidence type="ECO:0000256" key="8">
    <source>
        <dbReference type="SAM" id="Phobius"/>
    </source>
</evidence>
<dbReference type="InterPro" id="IPR036837">
    <property type="entry name" value="Cation_efflux_CTD_sf"/>
</dbReference>
<evidence type="ECO:0000313" key="11">
    <source>
        <dbReference type="EMBL" id="CDQ25496.1"/>
    </source>
</evidence>
<evidence type="ECO:0000256" key="5">
    <source>
        <dbReference type="ARBA" id="ARBA00022989"/>
    </source>
</evidence>
<reference evidence="11 12" key="2">
    <citation type="submission" date="2014-05" db="EMBL/GenBank/DDBJ databases">
        <title>Draft genome sequence of Halobacillus karajensis HK-03.</title>
        <authorList>
            <person name="Khelaifia S."/>
            <person name="Croce O."/>
            <person name="Lagier J.C."/>
            <person name="Raoult D."/>
        </authorList>
    </citation>
    <scope>NUCLEOTIDE SEQUENCE [LARGE SCALE GENOMIC DNA]</scope>
    <source>
        <strain evidence="11 12">HD-03</strain>
    </source>
</reference>
<dbReference type="SUPFAM" id="SSF160240">
    <property type="entry name" value="Cation efflux protein cytoplasmic domain-like"/>
    <property type="match status" value="1"/>
</dbReference>
<dbReference type="EMBL" id="CCDI010000006">
    <property type="protein sequence ID" value="CDQ25496.1"/>
    <property type="molecule type" value="Genomic_DNA"/>
</dbReference>
<evidence type="ECO:0000256" key="2">
    <source>
        <dbReference type="ARBA" id="ARBA00008873"/>
    </source>
</evidence>
<evidence type="ECO:0000259" key="9">
    <source>
        <dbReference type="Pfam" id="PF01545"/>
    </source>
</evidence>
<sequence length="301" mass="33275">MGHDHHPIDSTTGKIKTAFFLNFLFTIIELIGGIMTNSMAILSDALHDLGDSLSLGLAWFLQKFSGKEQSYHFSFGYRRFSLLAALINSIVLIVGSIFILTEALPRLLNPEQPHAGGMIVLSILGIIVNGAAVFRLKGGASMNQKVMSWHLLEDVLGWGAVLIVSVLMLFWDLPILDPLASVGITLFILYNVIRKLVQTMRLFLEGVPSGVDLDSIVQKIYTIQGVQSSHHTHLWSMDGENHAFSTHIVVRAEATKAEIGEIKKQVKEILAPIQLEHVTIEVEYEDEGCSLTKSSRSLNDE</sequence>
<feature type="transmembrane region" description="Helical" evidence="8">
    <location>
        <begin position="20"/>
        <end position="42"/>
    </location>
</feature>
<dbReference type="PANTHER" id="PTHR11562">
    <property type="entry name" value="CATION EFFLUX PROTEIN/ ZINC TRANSPORTER"/>
    <property type="match status" value="1"/>
</dbReference>
<comment type="subcellular location">
    <subcellularLocation>
        <location evidence="1">Membrane</location>
        <topology evidence="1">Multi-pass membrane protein</topology>
    </subcellularLocation>
</comment>
<feature type="transmembrane region" description="Helical" evidence="8">
    <location>
        <begin position="113"/>
        <end position="134"/>
    </location>
</feature>
<dbReference type="Proteomes" id="UP000028868">
    <property type="component" value="Unassembled WGS sequence"/>
</dbReference>
<keyword evidence="6" id="KW-0406">Ion transport</keyword>
<evidence type="ECO:0000259" key="10">
    <source>
        <dbReference type="Pfam" id="PF16916"/>
    </source>
</evidence>
<dbReference type="PANTHER" id="PTHR11562:SF17">
    <property type="entry name" value="RE54080P-RELATED"/>
    <property type="match status" value="1"/>
</dbReference>
<keyword evidence="12" id="KW-1185">Reference proteome</keyword>
<dbReference type="SUPFAM" id="SSF161111">
    <property type="entry name" value="Cation efflux protein transmembrane domain-like"/>
    <property type="match status" value="1"/>
</dbReference>
<dbReference type="GO" id="GO:0005886">
    <property type="term" value="C:plasma membrane"/>
    <property type="evidence" value="ECO:0007669"/>
    <property type="project" value="TreeGrafter"/>
</dbReference>
<evidence type="ECO:0000256" key="7">
    <source>
        <dbReference type="ARBA" id="ARBA00023136"/>
    </source>
</evidence>
<evidence type="ECO:0000256" key="1">
    <source>
        <dbReference type="ARBA" id="ARBA00004141"/>
    </source>
</evidence>
<dbReference type="InterPro" id="IPR027469">
    <property type="entry name" value="Cation_efflux_TMD_sf"/>
</dbReference>
<evidence type="ECO:0000256" key="6">
    <source>
        <dbReference type="ARBA" id="ARBA00023065"/>
    </source>
</evidence>
<dbReference type="RefSeq" id="WP_035511269.1">
    <property type="nucleotide sequence ID" value="NZ_CCDH010000006.1"/>
</dbReference>
<reference evidence="12" key="1">
    <citation type="submission" date="2014-03" db="EMBL/GenBank/DDBJ databases">
        <authorList>
            <person name="Urmite Genomes U."/>
        </authorList>
    </citation>
    <scope>NUCLEOTIDE SEQUENCE [LARGE SCALE GENOMIC DNA]</scope>
    <source>
        <strain evidence="12">HD-03</strain>
    </source>
</reference>
<evidence type="ECO:0000313" key="12">
    <source>
        <dbReference type="Proteomes" id="UP000028868"/>
    </source>
</evidence>
<organism evidence="11 12">
    <name type="scientific">Halobacillus karajensis</name>
    <dbReference type="NCBI Taxonomy" id="195088"/>
    <lineage>
        <taxon>Bacteria</taxon>
        <taxon>Bacillati</taxon>
        <taxon>Bacillota</taxon>
        <taxon>Bacilli</taxon>
        <taxon>Bacillales</taxon>
        <taxon>Bacillaceae</taxon>
        <taxon>Halobacillus</taxon>
    </lineage>
</organism>
<keyword evidence="4 8" id="KW-0812">Transmembrane</keyword>
<dbReference type="Pfam" id="PF01545">
    <property type="entry name" value="Cation_efflux"/>
    <property type="match status" value="1"/>
</dbReference>
<dbReference type="InterPro" id="IPR002524">
    <property type="entry name" value="Cation_efflux"/>
</dbReference>
<feature type="domain" description="Cation efflux protein cytoplasmic" evidence="10">
    <location>
        <begin position="208"/>
        <end position="283"/>
    </location>
</feature>
<name>A0A024P9S9_9BACI</name>
<feature type="transmembrane region" description="Helical" evidence="8">
    <location>
        <begin position="80"/>
        <end position="101"/>
    </location>
</feature>
<comment type="similarity">
    <text evidence="2">Belongs to the cation diffusion facilitator (CDF) transporter (TC 2.A.4) family. SLC30A subfamily.</text>
</comment>
<dbReference type="AlphaFoldDB" id="A0A024P9S9"/>
<dbReference type="NCBIfam" id="TIGR01297">
    <property type="entry name" value="CDF"/>
    <property type="match status" value="1"/>
</dbReference>
<feature type="transmembrane region" description="Helical" evidence="8">
    <location>
        <begin position="179"/>
        <end position="197"/>
    </location>
</feature>
<keyword evidence="3" id="KW-0813">Transport</keyword>
<evidence type="ECO:0000256" key="3">
    <source>
        <dbReference type="ARBA" id="ARBA00022448"/>
    </source>
</evidence>
<feature type="transmembrane region" description="Helical" evidence="8">
    <location>
        <begin position="155"/>
        <end position="173"/>
    </location>
</feature>
<proteinExistence type="inferred from homology"/>
<dbReference type="InterPro" id="IPR027470">
    <property type="entry name" value="Cation_efflux_CTD"/>
</dbReference>
<dbReference type="InterPro" id="IPR058533">
    <property type="entry name" value="Cation_efflux_TM"/>
</dbReference>
<gene>
    <name evidence="11" type="primary">czcD</name>
    <name evidence="11" type="ORF">BN983_03842</name>
</gene>
<keyword evidence="5 8" id="KW-1133">Transmembrane helix</keyword>
<dbReference type="InterPro" id="IPR050681">
    <property type="entry name" value="CDF/SLC30A"/>
</dbReference>
<feature type="domain" description="Cation efflux protein transmembrane" evidence="9">
    <location>
        <begin position="16"/>
        <end position="201"/>
    </location>
</feature>
<comment type="caution">
    <text evidence="11">The sequence shown here is derived from an EMBL/GenBank/DDBJ whole genome shotgun (WGS) entry which is preliminary data.</text>
</comment>
<dbReference type="GO" id="GO:0005385">
    <property type="term" value="F:zinc ion transmembrane transporter activity"/>
    <property type="evidence" value="ECO:0007669"/>
    <property type="project" value="TreeGrafter"/>
</dbReference>
<dbReference type="Pfam" id="PF16916">
    <property type="entry name" value="ZT_dimer"/>
    <property type="match status" value="1"/>
</dbReference>
<evidence type="ECO:0000256" key="4">
    <source>
        <dbReference type="ARBA" id="ARBA00022692"/>
    </source>
</evidence>
<accession>A0A024P9S9</accession>